<dbReference type="InterPro" id="IPR027417">
    <property type="entry name" value="P-loop_NTPase"/>
</dbReference>
<dbReference type="SUPFAM" id="SSF52540">
    <property type="entry name" value="P-loop containing nucleoside triphosphate hydrolases"/>
    <property type="match status" value="1"/>
</dbReference>
<evidence type="ECO:0000313" key="2">
    <source>
        <dbReference type="EMBL" id="ADG67838.1"/>
    </source>
</evidence>
<accession>D5SYQ6</accession>
<name>D5SYQ6_PLAL2</name>
<keyword evidence="3" id="KW-1185">Reference proteome</keyword>
<dbReference type="InterPro" id="IPR016024">
    <property type="entry name" value="ARM-type_fold"/>
</dbReference>
<dbReference type="Pfam" id="PF14130">
    <property type="entry name" value="Cap4_nuclease"/>
    <property type="match status" value="1"/>
</dbReference>
<feature type="domain" description="CD-NTase associated protein 4-like DNA endonuclease" evidence="1">
    <location>
        <begin position="5"/>
        <end position="142"/>
    </location>
</feature>
<dbReference type="GO" id="GO:0004518">
    <property type="term" value="F:nuclease activity"/>
    <property type="evidence" value="ECO:0007669"/>
    <property type="project" value="InterPro"/>
</dbReference>
<reference evidence="2 3" key="1">
    <citation type="journal article" date="2010" name="Stand. Genomic Sci.">
        <title>Complete genome sequence of Planctomyces limnophilus type strain (Mu 290).</title>
        <authorList>
            <person name="Labutti K."/>
            <person name="Sikorski J."/>
            <person name="Schneider S."/>
            <person name="Nolan M."/>
            <person name="Lucas S."/>
            <person name="Glavina Del Rio T."/>
            <person name="Tice H."/>
            <person name="Cheng J.F."/>
            <person name="Goodwin L."/>
            <person name="Pitluck S."/>
            <person name="Liolios K."/>
            <person name="Ivanova N."/>
            <person name="Mavromatis K."/>
            <person name="Mikhailova N."/>
            <person name="Pati A."/>
            <person name="Chen A."/>
            <person name="Palaniappan K."/>
            <person name="Land M."/>
            <person name="Hauser L."/>
            <person name="Chang Y.J."/>
            <person name="Jeffries C.D."/>
            <person name="Tindall B.J."/>
            <person name="Rohde M."/>
            <person name="Goker M."/>
            <person name="Woyke T."/>
            <person name="Bristow J."/>
            <person name="Eisen J.A."/>
            <person name="Markowitz V."/>
            <person name="Hugenholtz P."/>
            <person name="Kyrpides N.C."/>
            <person name="Klenk H.P."/>
            <person name="Lapidus A."/>
        </authorList>
    </citation>
    <scope>NUCLEOTIDE SEQUENCE [LARGE SCALE GENOMIC DNA]</scope>
    <source>
        <strain evidence="3">ATCC 43296 / DSM 3776 / IFAM 1008 / 290</strain>
    </source>
</reference>
<gene>
    <name evidence="2" type="ordered locus">Plim_2009</name>
</gene>
<evidence type="ECO:0000313" key="3">
    <source>
        <dbReference type="Proteomes" id="UP000002220"/>
    </source>
</evidence>
<dbReference type="SUPFAM" id="SSF48371">
    <property type="entry name" value="ARM repeat"/>
    <property type="match status" value="1"/>
</dbReference>
<dbReference type="EMBL" id="CP001744">
    <property type="protein sequence ID" value="ADG67838.1"/>
    <property type="molecule type" value="Genomic_DNA"/>
</dbReference>
<dbReference type="Proteomes" id="UP000002220">
    <property type="component" value="Chromosome"/>
</dbReference>
<dbReference type="HOGENOM" id="CLU_247919_0_0_0"/>
<proteinExistence type="predicted"/>
<sequence length="1526" mass="173743">MPRLAGEAAKLGDHYEAVWTVDAVLDLFEGRFKSITVEPFGDESVGVEFHLETNDGAFQFHSVKRQKQGGDWSVADLCRQDKNTGRSILGDLLTKRIQWPNAETRFVSATGANELRELEERAKTPTNVDEFRNILTGKLRSEFDARIVPICAGDPNSAFAALKTLEVIPRGHKDLTRSVKRRIDGLFNRTDGSRLDADDVRRMIVEFILENLGPKIDRDRLRSFFYEKGIGVQNWKLDTTINDAVTAANRRYLSVTETELINSAQITRDVVGQIIDTITGAESRGVLLVAPGGFGKSCVLAQCIAQLSTSNMPHLCLRMDLFTPCHTASQLGEQMDLRASPAVVLAGIADNAPSVLLIDQLDAMSLVSGRNPQMWEVFRDLCEDVKNYPQMKMILACREFDLEHDHRLRTLDNSKSGFSKIPLSRLTEAEVHASLGLAGHGEVKLNQQQLEILGTPFHLLLFLQGDPTRGFNTVNELYDRYWDRKQQNLRTNLGGEPRWNKVIDALTAKMSEQQLLFAPISVTDEWQHDARAMASEHVLIEVPNKRHYRFFHESFFDYAFARRFCASGQSVIELLESSEQHLFRRAQVRQILAFRREEDFSQYINDIRSILESPTIRFHIKRMVASGFKQVGQPSREEWQLLEAYVLDGDLSRYVSAALRDHIGWFNLLDSLHVFKNWLASDDSRFNNAAIWFLESHHLHDYRSAEIARLIRPYVTRDGDWRQRIQRIMSWGQAHKSDEMAAIYLELIEKGDYDDYESRVSGGDFWSQHYNAENESPRFVIDVLATWFDRAVQQFDDGVTWNFLDKCRLNHSHTGAIMVGKAAADEPEYFVERMLHRVRATVLETEVRGAGILNNRAWPWLSNNGDPFDINDSVLISLRKSLQHLALHKVDAFRRHVATIETHSHQTFGYLLLRSWAENPEEFANDCAEYFVADQRRLNIGYGSWSGGGDGTGESAISRIALKAISPKCSSELFQQLESQIIGLCDEYEKKTPRWRGSSELLLLRSLDRLRVSNRVALRIEELERKFPRLSDAIVKEDNTSFVSRVGPPIEQASAEKMTDDQWVSAMRKYDGKTDRFGGGPEELSRLLEEFTRKERTRFASLVTKMPVDVHPLYFSAILNGLFGRFGNLSEEEKKVDNEQISAFPTEMFLTVVYRVHDLPNRPCGSAISNCIRRLSARSLPLRALEIVCYYATKDPDPCTDIWQDTGDGKNYYGGDPHSHGINSVRGQAAEALSSLLFNDYTRFNSLRPTLELLTQDPIISVRTCAIDTFLPLLNFDRDTAVELFLRNCRQSKDICATYPFDNFIYYAIYSHYTQLRELLRYALYCHNSKAVENVARRIVVAELQGVAIGTDGDDIRSGSVTMRKAAADVYARNLSEEVVGNKCAERLEEFLADESEDVRQEVSSAFFNMSGERLLQLEDFIARFVESRCFESDPYRLLHALNQSRVQLPHIICRAAERILEFLGEDGTHVASRGAMSASEISTLIVRQNEQATDDAIKKWCLNLIDEMERVGFLGIGEELSKVDR</sequence>
<dbReference type="eggNOG" id="COG5635">
    <property type="taxonomic scope" value="Bacteria"/>
</dbReference>
<dbReference type="KEGG" id="plm:Plim_2009"/>
<protein>
    <recommendedName>
        <fullName evidence="1">CD-NTase associated protein 4-like DNA endonuclease domain-containing protein</fullName>
    </recommendedName>
</protein>
<dbReference type="InterPro" id="IPR025382">
    <property type="entry name" value="Cap4-like_endonuclease_dom"/>
</dbReference>
<organism evidence="2 3">
    <name type="scientific">Planctopirus limnophila (strain ATCC 43296 / DSM 3776 / IFAM 1008 / Mu 290)</name>
    <name type="common">Planctomyces limnophilus</name>
    <dbReference type="NCBI Taxonomy" id="521674"/>
    <lineage>
        <taxon>Bacteria</taxon>
        <taxon>Pseudomonadati</taxon>
        <taxon>Planctomycetota</taxon>
        <taxon>Planctomycetia</taxon>
        <taxon>Planctomycetales</taxon>
        <taxon>Planctomycetaceae</taxon>
        <taxon>Planctopirus</taxon>
    </lineage>
</organism>
<evidence type="ECO:0000259" key="1">
    <source>
        <dbReference type="Pfam" id="PF14130"/>
    </source>
</evidence>